<name>A0A438CTV9_VITVI</name>
<evidence type="ECO:0000313" key="1">
    <source>
        <dbReference type="EMBL" id="RVW26639.1"/>
    </source>
</evidence>
<dbReference type="Proteomes" id="UP000288805">
    <property type="component" value="Unassembled WGS sequence"/>
</dbReference>
<dbReference type="EMBL" id="QGNW01001999">
    <property type="protein sequence ID" value="RVW26639.1"/>
    <property type="molecule type" value="Genomic_DNA"/>
</dbReference>
<dbReference type="AlphaFoldDB" id="A0A438CTV9"/>
<accession>A0A438CTV9</accession>
<comment type="caution">
    <text evidence="1">The sequence shown here is derived from an EMBL/GenBank/DDBJ whole genome shotgun (WGS) entry which is preliminary data.</text>
</comment>
<evidence type="ECO:0000313" key="2">
    <source>
        <dbReference type="Proteomes" id="UP000288805"/>
    </source>
</evidence>
<reference evidence="1 2" key="1">
    <citation type="journal article" date="2018" name="PLoS Genet.">
        <title>Population sequencing reveals clonal diversity and ancestral inbreeding in the grapevine cultivar Chardonnay.</title>
        <authorList>
            <person name="Roach M.J."/>
            <person name="Johnson D.L."/>
            <person name="Bohlmann J."/>
            <person name="van Vuuren H.J."/>
            <person name="Jones S.J."/>
            <person name="Pretorius I.S."/>
            <person name="Schmidt S.A."/>
            <person name="Borneman A.R."/>
        </authorList>
    </citation>
    <scope>NUCLEOTIDE SEQUENCE [LARGE SCALE GENOMIC DNA]</scope>
    <source>
        <strain evidence="2">cv. Chardonnay</strain>
        <tissue evidence="1">Leaf</tissue>
    </source>
</reference>
<protein>
    <submittedName>
        <fullName evidence="1">Uncharacterized protein</fullName>
    </submittedName>
</protein>
<gene>
    <name evidence="1" type="ORF">CK203_099281</name>
</gene>
<proteinExistence type="predicted"/>
<organism evidence="1 2">
    <name type="scientific">Vitis vinifera</name>
    <name type="common">Grape</name>
    <dbReference type="NCBI Taxonomy" id="29760"/>
    <lineage>
        <taxon>Eukaryota</taxon>
        <taxon>Viridiplantae</taxon>
        <taxon>Streptophyta</taxon>
        <taxon>Embryophyta</taxon>
        <taxon>Tracheophyta</taxon>
        <taxon>Spermatophyta</taxon>
        <taxon>Magnoliopsida</taxon>
        <taxon>eudicotyledons</taxon>
        <taxon>Gunneridae</taxon>
        <taxon>Pentapetalae</taxon>
        <taxon>rosids</taxon>
        <taxon>Vitales</taxon>
        <taxon>Vitaceae</taxon>
        <taxon>Viteae</taxon>
        <taxon>Vitis</taxon>
    </lineage>
</organism>
<sequence>MLQCMCVTDRKEGPNLVWIPGRRCFYKIGPQATWQFCNWLGMPTVGFEARILALLTKIKATKEVRGQEGGKRRKNTTSKFKKELKKVECFMNYKRTEEVPTTIGVDLMTVEEAVFGMDVRDGFGRSSKLKMRINEKERVFSSRNIHRNETFLGIG</sequence>